<feature type="compositionally biased region" description="Polar residues" evidence="1">
    <location>
        <begin position="1"/>
        <end position="15"/>
    </location>
</feature>
<keyword evidence="3" id="KW-1185">Reference proteome</keyword>
<comment type="caution">
    <text evidence="2">The sequence shown here is derived from an EMBL/GenBank/DDBJ whole genome shotgun (WGS) entry which is preliminary data.</text>
</comment>
<sequence length="379" mass="44567">MFNDASLSASPSTAESVKVSPQEENSELSNVTSNTFHKGVNLTDTNHFDKLPPEIQSEIIKLCIPKRDACRVFEIYRAPYNLIYLVEKRGIQYTRILSVSKVFRDIYLKHLPIMLPSFTDKPIYTHQDTTVILDMNWYDFCDLAECTRRRRPAFFSQIRHLAIPLLLFGSCPHDFYDCSVARGICHERVDVIVSWGILILACSNLQSLTAIQARVTDSELLGESIYDFHFWHFKRCHTILEGSLKSLQNFLHLQQFIGIYSYIKPTYHLIAERNMNKEGNIGQDILGDREHLKMNKPNVDRILHIEIDSFISNFEEDFQRRYLSIVNSNTYRDFLQDFYFTYGTEKLFKADEKFEDNENNKKSMKRIREAYTSRRVYWR</sequence>
<evidence type="ECO:0000313" key="3">
    <source>
        <dbReference type="Proteomes" id="UP001152300"/>
    </source>
</evidence>
<dbReference type="AlphaFoldDB" id="A0A9X0AHB6"/>
<reference evidence="2" key="1">
    <citation type="submission" date="2022-11" db="EMBL/GenBank/DDBJ databases">
        <title>Genome Resource of Sclerotinia nivalis Strain SnTB1, a Plant Pathogen Isolated from American Ginseng.</title>
        <authorList>
            <person name="Fan S."/>
        </authorList>
    </citation>
    <scope>NUCLEOTIDE SEQUENCE</scope>
    <source>
        <strain evidence="2">SnTB1</strain>
    </source>
</reference>
<evidence type="ECO:0000313" key="2">
    <source>
        <dbReference type="EMBL" id="KAJ8060958.1"/>
    </source>
</evidence>
<proteinExistence type="predicted"/>
<protein>
    <submittedName>
        <fullName evidence="2">Uncharacterized protein</fullName>
    </submittedName>
</protein>
<evidence type="ECO:0000256" key="1">
    <source>
        <dbReference type="SAM" id="MobiDB-lite"/>
    </source>
</evidence>
<dbReference type="EMBL" id="JAPEIS010000012">
    <property type="protein sequence ID" value="KAJ8060958.1"/>
    <property type="molecule type" value="Genomic_DNA"/>
</dbReference>
<dbReference type="OrthoDB" id="3553306at2759"/>
<gene>
    <name evidence="2" type="ORF">OCU04_010037</name>
</gene>
<dbReference type="Proteomes" id="UP001152300">
    <property type="component" value="Unassembled WGS sequence"/>
</dbReference>
<accession>A0A9X0AHB6</accession>
<feature type="region of interest" description="Disordered" evidence="1">
    <location>
        <begin position="1"/>
        <end position="30"/>
    </location>
</feature>
<organism evidence="2 3">
    <name type="scientific">Sclerotinia nivalis</name>
    <dbReference type="NCBI Taxonomy" id="352851"/>
    <lineage>
        <taxon>Eukaryota</taxon>
        <taxon>Fungi</taxon>
        <taxon>Dikarya</taxon>
        <taxon>Ascomycota</taxon>
        <taxon>Pezizomycotina</taxon>
        <taxon>Leotiomycetes</taxon>
        <taxon>Helotiales</taxon>
        <taxon>Sclerotiniaceae</taxon>
        <taxon>Sclerotinia</taxon>
    </lineage>
</organism>
<name>A0A9X0AHB6_9HELO</name>